<feature type="compositionally biased region" description="Low complexity" evidence="3">
    <location>
        <begin position="397"/>
        <end position="406"/>
    </location>
</feature>
<sequence>MESAGRAQAARDRVPRIDPYGFERPEDFDYAAYEEFFSTYLAILTRRAIKWSRLLKGGGGVQKSMTREDFLSNIDPGVQLTQRASPLELVWLPGVTAGEAAAPTGLQGRGSRRRQQWTCDPGNGHPVFFLPDVPGWPSCRRVYECRQMHSQVIPTTGFLEFSLPLADGVKICPFLPLGIPRHARIPLHTFAVRFLSRTPSQEQAAARGLASGKPLLRCSRTVKRYIRKGVPLEHRARVWMGVSGAQAQMDRNPGYYRHLLQGERDDSLEEAIRTDMNRTFPDNVRFRKGSEPCLQRTLYNVLLAYGHHNRGVGYCQMAGMCVCACACTRAVGQPFEAVSGSRSSRQQEGQCSRPGKRGELGREPQGPCPPALHSGGCRVPAGVGRGQGLRLGAPVPACEAPVAPEPEAGPKRPREEGRPWAVAPTVPGGSRAGTTSAGRGAGDTDAYSGRPPQLVSRVDGTWHGLGSGGTGGHGKE</sequence>
<dbReference type="InterPro" id="IPR000195">
    <property type="entry name" value="Rab-GAP-TBC_dom"/>
</dbReference>
<proteinExistence type="predicted"/>
<dbReference type="GO" id="GO:0031267">
    <property type="term" value="F:small GTPase binding"/>
    <property type="evidence" value="ECO:0007669"/>
    <property type="project" value="TreeGrafter"/>
</dbReference>
<feature type="compositionally biased region" description="Basic and acidic residues" evidence="3">
    <location>
        <begin position="408"/>
        <end position="418"/>
    </location>
</feature>
<feature type="region of interest" description="Disordered" evidence="3">
    <location>
        <begin position="397"/>
        <end position="476"/>
    </location>
</feature>
<comment type="function">
    <text evidence="2">May act as a GTPase-activating protein for Rab family protein(s).</text>
</comment>
<dbReference type="PANTHER" id="PTHR47219">
    <property type="entry name" value="RAB GTPASE-ACTIVATING PROTEIN 1-LIKE"/>
    <property type="match status" value="1"/>
</dbReference>
<name>A0AB34GXY2_ESCRO</name>
<dbReference type="InterPro" id="IPR035969">
    <property type="entry name" value="Rab-GAP_TBC_sf"/>
</dbReference>
<feature type="compositionally biased region" description="Low complexity" evidence="3">
    <location>
        <begin position="428"/>
        <end position="446"/>
    </location>
</feature>
<dbReference type="SUPFAM" id="SSF47923">
    <property type="entry name" value="Ypt/Rab-GAP domain of gyp1p"/>
    <property type="match status" value="1"/>
</dbReference>
<accession>A0AB34GXY2</accession>
<organism evidence="5 6">
    <name type="scientific">Eschrichtius robustus</name>
    <name type="common">California gray whale</name>
    <name type="synonym">Eschrichtius gibbosus</name>
    <dbReference type="NCBI Taxonomy" id="9764"/>
    <lineage>
        <taxon>Eukaryota</taxon>
        <taxon>Metazoa</taxon>
        <taxon>Chordata</taxon>
        <taxon>Craniata</taxon>
        <taxon>Vertebrata</taxon>
        <taxon>Euteleostomi</taxon>
        <taxon>Mammalia</taxon>
        <taxon>Eutheria</taxon>
        <taxon>Laurasiatheria</taxon>
        <taxon>Artiodactyla</taxon>
        <taxon>Whippomorpha</taxon>
        <taxon>Cetacea</taxon>
        <taxon>Mysticeti</taxon>
        <taxon>Eschrichtiidae</taxon>
        <taxon>Eschrichtius</taxon>
    </lineage>
</organism>
<keyword evidence="1" id="KW-0343">GTPase activation</keyword>
<protein>
    <recommendedName>
        <fullName evidence="4">Rab-GAP TBC domain-containing protein</fullName>
    </recommendedName>
</protein>
<dbReference type="EMBL" id="JAIQCJ010002088">
    <property type="protein sequence ID" value="KAJ8783259.1"/>
    <property type="molecule type" value="Genomic_DNA"/>
</dbReference>
<evidence type="ECO:0000256" key="3">
    <source>
        <dbReference type="SAM" id="MobiDB-lite"/>
    </source>
</evidence>
<dbReference type="AlphaFoldDB" id="A0AB34GXY2"/>
<comment type="caution">
    <text evidence="5">The sequence shown here is derived from an EMBL/GenBank/DDBJ whole genome shotgun (WGS) entry which is preliminary data.</text>
</comment>
<evidence type="ECO:0000313" key="6">
    <source>
        <dbReference type="Proteomes" id="UP001159641"/>
    </source>
</evidence>
<evidence type="ECO:0000259" key="4">
    <source>
        <dbReference type="Pfam" id="PF00566"/>
    </source>
</evidence>
<dbReference type="InterPro" id="IPR050302">
    <property type="entry name" value="Rab_GAP_TBC_domain"/>
</dbReference>
<evidence type="ECO:0000256" key="2">
    <source>
        <dbReference type="ARBA" id="ARBA00043879"/>
    </source>
</evidence>
<reference evidence="5 6" key="1">
    <citation type="submission" date="2022-11" db="EMBL/GenBank/DDBJ databases">
        <title>Whole genome sequence of Eschrichtius robustus ER-17-0199.</title>
        <authorList>
            <person name="Bruniche-Olsen A."/>
            <person name="Black A.N."/>
            <person name="Fields C.J."/>
            <person name="Walden K."/>
            <person name="Dewoody J.A."/>
        </authorList>
    </citation>
    <scope>NUCLEOTIDE SEQUENCE [LARGE SCALE GENOMIC DNA]</scope>
    <source>
        <strain evidence="5">ER-17-0199</strain>
        <tissue evidence="5">Blubber</tissue>
    </source>
</reference>
<dbReference type="Proteomes" id="UP001159641">
    <property type="component" value="Unassembled WGS sequence"/>
</dbReference>
<evidence type="ECO:0000313" key="5">
    <source>
        <dbReference type="EMBL" id="KAJ8783259.1"/>
    </source>
</evidence>
<gene>
    <name evidence="5" type="ORF">J1605_009342</name>
</gene>
<feature type="compositionally biased region" description="Low complexity" evidence="3">
    <location>
        <begin position="339"/>
        <end position="353"/>
    </location>
</feature>
<dbReference type="Gene3D" id="1.10.8.270">
    <property type="entry name" value="putative rabgap domain of human tbc1 domain family member 14 like domains"/>
    <property type="match status" value="1"/>
</dbReference>
<feature type="region of interest" description="Disordered" evidence="3">
    <location>
        <begin position="337"/>
        <end position="375"/>
    </location>
</feature>
<evidence type="ECO:0000256" key="1">
    <source>
        <dbReference type="ARBA" id="ARBA00022468"/>
    </source>
</evidence>
<feature type="domain" description="Rab-GAP TBC" evidence="4">
    <location>
        <begin position="233"/>
        <end position="316"/>
    </location>
</feature>
<dbReference type="Pfam" id="PF00566">
    <property type="entry name" value="RabGAP-TBC"/>
    <property type="match status" value="1"/>
</dbReference>
<keyword evidence="6" id="KW-1185">Reference proteome</keyword>
<feature type="compositionally biased region" description="Gly residues" evidence="3">
    <location>
        <begin position="463"/>
        <end position="476"/>
    </location>
</feature>
<dbReference type="PANTHER" id="PTHR47219:SF10">
    <property type="entry name" value="GROWTH HORMONE-REGULATED TBC PROTEIN 1"/>
    <property type="match status" value="1"/>
</dbReference>
<dbReference type="GO" id="GO:0005096">
    <property type="term" value="F:GTPase activator activity"/>
    <property type="evidence" value="ECO:0007669"/>
    <property type="project" value="UniProtKB-KW"/>
</dbReference>